<gene>
    <name evidence="2" type="ORF">CYMTET_51369</name>
</gene>
<keyword evidence="3" id="KW-1185">Reference proteome</keyword>
<reference evidence="2 3" key="1">
    <citation type="journal article" date="2015" name="Genome Biol. Evol.">
        <title>Comparative Genomics of a Bacterivorous Green Alga Reveals Evolutionary Causalities and Consequences of Phago-Mixotrophic Mode of Nutrition.</title>
        <authorList>
            <person name="Burns J.A."/>
            <person name="Paasch A."/>
            <person name="Narechania A."/>
            <person name="Kim E."/>
        </authorList>
    </citation>
    <scope>NUCLEOTIDE SEQUENCE [LARGE SCALE GENOMIC DNA]</scope>
    <source>
        <strain evidence="2 3">PLY_AMNH</strain>
    </source>
</reference>
<accession>A0AAE0BMD4</accession>
<comment type="caution">
    <text evidence="2">The sequence shown here is derived from an EMBL/GenBank/DDBJ whole genome shotgun (WGS) entry which is preliminary data.</text>
</comment>
<dbReference type="Proteomes" id="UP001190700">
    <property type="component" value="Unassembled WGS sequence"/>
</dbReference>
<protein>
    <submittedName>
        <fullName evidence="2">Uncharacterized protein</fullName>
    </submittedName>
</protein>
<evidence type="ECO:0000313" key="3">
    <source>
        <dbReference type="Proteomes" id="UP001190700"/>
    </source>
</evidence>
<name>A0AAE0BMD4_9CHLO</name>
<dbReference type="AlphaFoldDB" id="A0AAE0BMD4"/>
<dbReference type="EMBL" id="LGRX02034162">
    <property type="protein sequence ID" value="KAK3238634.1"/>
    <property type="molecule type" value="Genomic_DNA"/>
</dbReference>
<feature type="region of interest" description="Disordered" evidence="1">
    <location>
        <begin position="1"/>
        <end position="20"/>
    </location>
</feature>
<proteinExistence type="predicted"/>
<feature type="compositionally biased region" description="Polar residues" evidence="1">
    <location>
        <begin position="73"/>
        <end position="95"/>
    </location>
</feature>
<evidence type="ECO:0000256" key="1">
    <source>
        <dbReference type="SAM" id="MobiDB-lite"/>
    </source>
</evidence>
<sequence>MADKGPKSPKQRRKVDGSSEGHCWRGLRYAAICVGLAILLIRVEVTTEEDEETITSTIELSLRFLGRPKDTKANTASNSTAESDQFNNHTVNQGAGESASRSEDVSGTPEASEGIVAERPEDWVKAQQANAEVLNRAEEAQTLSTEAQSFGVQRAVPDQKSCKSFSNKHAYAALQKPLLYKFKQMGSSAQCEARCISDINCYIYIFFEQTHKVQRMKRRCFTMSMAESVERSKQDHSSWTTADSTISGICSFQNSTADFTNV</sequence>
<organism evidence="2 3">
    <name type="scientific">Cymbomonas tetramitiformis</name>
    <dbReference type="NCBI Taxonomy" id="36881"/>
    <lineage>
        <taxon>Eukaryota</taxon>
        <taxon>Viridiplantae</taxon>
        <taxon>Chlorophyta</taxon>
        <taxon>Pyramimonadophyceae</taxon>
        <taxon>Pyramimonadales</taxon>
        <taxon>Pyramimonadaceae</taxon>
        <taxon>Cymbomonas</taxon>
    </lineage>
</organism>
<evidence type="ECO:0000313" key="2">
    <source>
        <dbReference type="EMBL" id="KAK3238634.1"/>
    </source>
</evidence>
<feature type="region of interest" description="Disordered" evidence="1">
    <location>
        <begin position="69"/>
        <end position="118"/>
    </location>
</feature>